<dbReference type="GO" id="GO:0016020">
    <property type="term" value="C:membrane"/>
    <property type="evidence" value="ECO:0007669"/>
    <property type="project" value="UniProtKB-SubCell"/>
</dbReference>
<dbReference type="InterPro" id="IPR004182">
    <property type="entry name" value="GRAM"/>
</dbReference>
<keyword evidence="2 6" id="KW-0812">Transmembrane</keyword>
<evidence type="ECO:0000256" key="2">
    <source>
        <dbReference type="ARBA" id="ARBA00022692"/>
    </source>
</evidence>
<feature type="region of interest" description="Disordered" evidence="5">
    <location>
        <begin position="1"/>
        <end position="50"/>
    </location>
</feature>
<name>W1NZX5_AMBTC</name>
<evidence type="ECO:0000256" key="5">
    <source>
        <dbReference type="SAM" id="MobiDB-lite"/>
    </source>
</evidence>
<dbReference type="Pfam" id="PF16016">
    <property type="entry name" value="VASt"/>
    <property type="match status" value="1"/>
</dbReference>
<keyword evidence="9" id="KW-1185">Reference proteome</keyword>
<accession>W1NZX5</accession>
<evidence type="ECO:0000256" key="3">
    <source>
        <dbReference type="ARBA" id="ARBA00022989"/>
    </source>
</evidence>
<dbReference type="PROSITE" id="PS51778">
    <property type="entry name" value="VAST"/>
    <property type="match status" value="1"/>
</dbReference>
<sequence>MEPGASESAAELPDNVSESSRASVSSQDHEDLRDSTDKSVQDRKEAELQASSARSEEYRLLFHLPAEEVLVQDFNCAFQENILLQGHMYLFVHHVCFYSNIFGFETKRTIPFQDVSCVRKAKTAGFFPNAIEIVAGGKKHFFASFLSRDEAYRLIVHGWSLHSDDAKLLLDCQELKTESSNQDNILLFFDRLKTFKLVGAAEIDSVDRSNNETQLFEESIKLENNDGNSSEAPDENLSEVQVIREEEPALESSNMPSMGALAWKPEDVDAPKIPEHYKMVAESKFSISVEQFFQHFFSNSAVGFVEAFHNRCGDKNFKCTSWYEHEQFGHARDFSFQHPIKIYFGAKFANCQEVQKFRVYKDSHLVVETSQQMSDVPFGEHFRVEGLWDVQKGDNEESECCTLRVYVNVAFLRKVMFRGKIEQGTSEECREAYALWIDLAHDLLKRLQIENTRTSEGVASLVTDNANASDTNVDVETVAALKIPQSAYDAVVKDAISPKPANQQESSNLSSITSLLRELCSSFYEYLKSQSSYPALIIVILLLCILVLMQVSIVVLLTRGPKIHMIPQESYMNSFGGERKEAIAWMEKRVHHLKEEIFFIEARLDKMRHEYELLKSHLQGLL</sequence>
<dbReference type="HOGENOM" id="CLU_025418_0_0_1"/>
<evidence type="ECO:0000256" key="6">
    <source>
        <dbReference type="SAM" id="Phobius"/>
    </source>
</evidence>
<evidence type="ECO:0000313" key="8">
    <source>
        <dbReference type="EMBL" id="ERN00240.1"/>
    </source>
</evidence>
<keyword evidence="3 6" id="KW-1133">Transmembrane helix</keyword>
<dbReference type="eggNOG" id="KOG1032">
    <property type="taxonomic scope" value="Eukaryota"/>
</dbReference>
<feature type="compositionally biased region" description="Low complexity" evidence="5">
    <location>
        <begin position="17"/>
        <end position="26"/>
    </location>
</feature>
<dbReference type="InterPro" id="IPR011993">
    <property type="entry name" value="PH-like_dom_sf"/>
</dbReference>
<dbReference type="KEGG" id="atr:18428287"/>
<dbReference type="OrthoDB" id="2162691at2759"/>
<dbReference type="CDD" id="cd13220">
    <property type="entry name" value="PH-GRAM_GRAMDC"/>
    <property type="match status" value="1"/>
</dbReference>
<proteinExistence type="predicted"/>
<evidence type="ECO:0000256" key="4">
    <source>
        <dbReference type="ARBA" id="ARBA00023136"/>
    </source>
</evidence>
<feature type="domain" description="VASt" evidence="7">
    <location>
        <begin position="276"/>
        <end position="448"/>
    </location>
</feature>
<evidence type="ECO:0000256" key="1">
    <source>
        <dbReference type="ARBA" id="ARBA00004167"/>
    </source>
</evidence>
<gene>
    <name evidence="8" type="ORF">AMTR_s00111p00128560</name>
</gene>
<dbReference type="EMBL" id="KI394940">
    <property type="protein sequence ID" value="ERN00240.1"/>
    <property type="molecule type" value="Genomic_DNA"/>
</dbReference>
<dbReference type="STRING" id="13333.W1NZX5"/>
<evidence type="ECO:0000259" key="7">
    <source>
        <dbReference type="PROSITE" id="PS51778"/>
    </source>
</evidence>
<dbReference type="Gene3D" id="2.30.29.30">
    <property type="entry name" value="Pleckstrin-homology domain (PH domain)/Phosphotyrosine-binding domain (PTB)"/>
    <property type="match status" value="1"/>
</dbReference>
<dbReference type="AlphaFoldDB" id="W1NZX5"/>
<dbReference type="OMA" id="MYMVEAR"/>
<dbReference type="Gramene" id="ERN00240">
    <property type="protein sequence ID" value="ERN00240"/>
    <property type="gene ID" value="AMTR_s00111p00128560"/>
</dbReference>
<dbReference type="SMART" id="SM00568">
    <property type="entry name" value="GRAM"/>
    <property type="match status" value="1"/>
</dbReference>
<feature type="transmembrane region" description="Helical" evidence="6">
    <location>
        <begin position="533"/>
        <end position="557"/>
    </location>
</feature>
<dbReference type="GO" id="GO:0043069">
    <property type="term" value="P:negative regulation of programmed cell death"/>
    <property type="evidence" value="ECO:0000318"/>
    <property type="project" value="GO_Central"/>
</dbReference>
<dbReference type="PANTHER" id="PTHR47666:SF1">
    <property type="entry name" value="PROTEIN VASCULAR ASSOCIATED DEATH 1, CHLOROPLASTIC"/>
    <property type="match status" value="1"/>
</dbReference>
<evidence type="ECO:0000313" key="9">
    <source>
        <dbReference type="Proteomes" id="UP000017836"/>
    </source>
</evidence>
<keyword evidence="4 6" id="KW-0472">Membrane</keyword>
<dbReference type="Pfam" id="PF02893">
    <property type="entry name" value="GRAM"/>
    <property type="match status" value="1"/>
</dbReference>
<reference evidence="9" key="1">
    <citation type="journal article" date="2013" name="Science">
        <title>The Amborella genome and the evolution of flowering plants.</title>
        <authorList>
            <consortium name="Amborella Genome Project"/>
        </authorList>
    </citation>
    <scope>NUCLEOTIDE SEQUENCE [LARGE SCALE GENOMIC DNA]</scope>
</reference>
<organism evidence="8 9">
    <name type="scientific">Amborella trichopoda</name>
    <dbReference type="NCBI Taxonomy" id="13333"/>
    <lineage>
        <taxon>Eukaryota</taxon>
        <taxon>Viridiplantae</taxon>
        <taxon>Streptophyta</taxon>
        <taxon>Embryophyta</taxon>
        <taxon>Tracheophyta</taxon>
        <taxon>Spermatophyta</taxon>
        <taxon>Magnoliopsida</taxon>
        <taxon>Amborellales</taxon>
        <taxon>Amborellaceae</taxon>
        <taxon>Amborella</taxon>
    </lineage>
</organism>
<dbReference type="InterPro" id="IPR031968">
    <property type="entry name" value="VASt"/>
</dbReference>
<protein>
    <recommendedName>
        <fullName evidence="7">VASt domain-containing protein</fullName>
    </recommendedName>
</protein>
<feature type="compositionally biased region" description="Basic and acidic residues" evidence="5">
    <location>
        <begin position="27"/>
        <end position="47"/>
    </location>
</feature>
<comment type="subcellular location">
    <subcellularLocation>
        <location evidence="1">Membrane</location>
        <topology evidence="1">Single-pass membrane protein</topology>
    </subcellularLocation>
</comment>
<dbReference type="PANTHER" id="PTHR47666">
    <property type="entry name" value="PROTEIN VASCULAR ASSOCIATED DEATH 1, CHLOROPLASTIC"/>
    <property type="match status" value="1"/>
</dbReference>
<dbReference type="Proteomes" id="UP000017836">
    <property type="component" value="Unassembled WGS sequence"/>
</dbReference>